<feature type="region of interest" description="Disordered" evidence="2">
    <location>
        <begin position="99"/>
        <end position="119"/>
    </location>
</feature>
<feature type="coiled-coil region" evidence="1">
    <location>
        <begin position="124"/>
        <end position="195"/>
    </location>
</feature>
<name>A0ABR2PWF0_9ROSI</name>
<dbReference type="EMBL" id="JBBPBN010000050">
    <property type="protein sequence ID" value="KAK8992769.1"/>
    <property type="molecule type" value="Genomic_DNA"/>
</dbReference>
<accession>A0ABR2PWF0</accession>
<evidence type="ECO:0008006" key="5">
    <source>
        <dbReference type="Google" id="ProtNLM"/>
    </source>
</evidence>
<sequence>MSYSNPPIKDFFASPTLSLSLSLVKGRDIPDAGGGPTDIATASVTVERGDGGSGDRRGGGSGDQREYTVEISSGNSGQTRSKLEDDLLDYDYEDNVDVDADADADADETKKKKRKKYHPADLQAIQERHENSLLKQELEKLREDNKAMRAAINKASCLNCGTAKTRQDDCITTDEQRLRIENAKLKAEVEKLRTVIGKCGPSGAAPTGSCSSAGNYEQENRSCFFYIYEEYKI</sequence>
<evidence type="ECO:0000313" key="3">
    <source>
        <dbReference type="EMBL" id="KAK8992769.1"/>
    </source>
</evidence>
<gene>
    <name evidence="3" type="ORF">V6N11_048839</name>
</gene>
<dbReference type="PANTHER" id="PTHR45654:SF24">
    <property type="entry name" value="HOMEOBOX-LEUCINE ZIPPER PROTEIN GLABRA 2"/>
    <property type="match status" value="1"/>
</dbReference>
<protein>
    <recommendedName>
        <fullName evidence="5">BZIP domain-containing protein</fullName>
    </recommendedName>
</protein>
<evidence type="ECO:0000313" key="4">
    <source>
        <dbReference type="Proteomes" id="UP001396334"/>
    </source>
</evidence>
<keyword evidence="1" id="KW-0175">Coiled coil</keyword>
<dbReference type="InterPro" id="IPR042160">
    <property type="entry name" value="HD-Zip_IV"/>
</dbReference>
<comment type="caution">
    <text evidence="3">The sequence shown here is derived from an EMBL/GenBank/DDBJ whole genome shotgun (WGS) entry which is preliminary data.</text>
</comment>
<keyword evidence="4" id="KW-1185">Reference proteome</keyword>
<feature type="compositionally biased region" description="Polar residues" evidence="2">
    <location>
        <begin position="70"/>
        <end position="80"/>
    </location>
</feature>
<feature type="compositionally biased region" description="Basic and acidic residues" evidence="2">
    <location>
        <begin position="47"/>
        <end position="68"/>
    </location>
</feature>
<feature type="region of interest" description="Disordered" evidence="2">
    <location>
        <begin position="26"/>
        <end position="86"/>
    </location>
</feature>
<organism evidence="3 4">
    <name type="scientific">Hibiscus sabdariffa</name>
    <name type="common">roselle</name>
    <dbReference type="NCBI Taxonomy" id="183260"/>
    <lineage>
        <taxon>Eukaryota</taxon>
        <taxon>Viridiplantae</taxon>
        <taxon>Streptophyta</taxon>
        <taxon>Embryophyta</taxon>
        <taxon>Tracheophyta</taxon>
        <taxon>Spermatophyta</taxon>
        <taxon>Magnoliopsida</taxon>
        <taxon>eudicotyledons</taxon>
        <taxon>Gunneridae</taxon>
        <taxon>Pentapetalae</taxon>
        <taxon>rosids</taxon>
        <taxon>malvids</taxon>
        <taxon>Malvales</taxon>
        <taxon>Malvaceae</taxon>
        <taxon>Malvoideae</taxon>
        <taxon>Hibiscus</taxon>
    </lineage>
</organism>
<dbReference type="PANTHER" id="PTHR45654">
    <property type="entry name" value="HOMEOBOX-LEUCINE ZIPPER PROTEIN MERISTEM L1"/>
    <property type="match status" value="1"/>
</dbReference>
<evidence type="ECO:0000256" key="2">
    <source>
        <dbReference type="SAM" id="MobiDB-lite"/>
    </source>
</evidence>
<evidence type="ECO:0000256" key="1">
    <source>
        <dbReference type="SAM" id="Coils"/>
    </source>
</evidence>
<reference evidence="3 4" key="1">
    <citation type="journal article" date="2024" name="G3 (Bethesda)">
        <title>Genome assembly of Hibiscus sabdariffa L. provides insights into metabolisms of medicinal natural products.</title>
        <authorList>
            <person name="Kim T."/>
        </authorList>
    </citation>
    <scope>NUCLEOTIDE SEQUENCE [LARGE SCALE GENOMIC DNA]</scope>
    <source>
        <strain evidence="3">TK-2024</strain>
        <tissue evidence="3">Old leaves</tissue>
    </source>
</reference>
<proteinExistence type="predicted"/>
<dbReference type="Proteomes" id="UP001396334">
    <property type="component" value="Unassembled WGS sequence"/>
</dbReference>